<dbReference type="AlphaFoldDB" id="A0A7H2BLM7"/>
<gene>
    <name evidence="1" type="ORF">IDM48_04005</name>
</gene>
<evidence type="ECO:0000313" key="2">
    <source>
        <dbReference type="Proteomes" id="UP000516421"/>
    </source>
</evidence>
<sequence length="300" mass="32920">MSALLQTPVFEPAEEVEVLPELTLDQAKQITKDLPQSATLLQSLCVMAYSQRIWLTMGYTSWDAYLDGEIGEERWILPRHRRGDFINQLAKEGMPTRAIASVVGLSHMSVAKEIKKAKEAGALPEDLPTIGRDGRTRKALVRKAPAAVPNEQLDLPVADLGIGFFKAAESKTATPAKAQRAATDPFDTTITAVNEELPRGEDTPDDYLYFPEILEVSTELEELFKKAMTANNRQVFDPGSVSQKMAQQVVHTLLAGSGLLKLFNLQPDLLGDSEQLATAVDSTVITLDEVVTTLREDEQG</sequence>
<protein>
    <submittedName>
        <fullName evidence="1">Uncharacterized protein</fullName>
    </submittedName>
</protein>
<reference evidence="1 2" key="1">
    <citation type="submission" date="2020-09" db="EMBL/GenBank/DDBJ databases">
        <title>Investigation of environmental microbe.</title>
        <authorList>
            <person name="Ou Y."/>
            <person name="Kang Q."/>
        </authorList>
    </citation>
    <scope>NUCLEOTIDE SEQUENCE [LARGE SCALE GENOMIC DNA]</scope>
    <source>
        <strain evidence="1 2">KJZ-9</strain>
    </source>
</reference>
<accession>A0A7H2BLM7</accession>
<dbReference type="RefSeq" id="WP_068171330.1">
    <property type="nucleotide sequence ID" value="NZ_BAAAHX010000004.1"/>
</dbReference>
<dbReference type="KEGG" id="rama:IDM48_04005"/>
<name>A0A7H2BLM7_9MICC</name>
<evidence type="ECO:0000313" key="1">
    <source>
        <dbReference type="EMBL" id="QNV40573.1"/>
    </source>
</evidence>
<dbReference type="Proteomes" id="UP000516421">
    <property type="component" value="Chromosome"/>
</dbReference>
<keyword evidence="2" id="KW-1185">Reference proteome</keyword>
<dbReference type="EMBL" id="CP061538">
    <property type="protein sequence ID" value="QNV40573.1"/>
    <property type="molecule type" value="Genomic_DNA"/>
</dbReference>
<proteinExistence type="predicted"/>
<organism evidence="1 2">
    <name type="scientific">Rothia amarae</name>
    <dbReference type="NCBI Taxonomy" id="169480"/>
    <lineage>
        <taxon>Bacteria</taxon>
        <taxon>Bacillati</taxon>
        <taxon>Actinomycetota</taxon>
        <taxon>Actinomycetes</taxon>
        <taxon>Micrococcales</taxon>
        <taxon>Micrococcaceae</taxon>
        <taxon>Rothia</taxon>
    </lineage>
</organism>